<dbReference type="Pfam" id="PF01042">
    <property type="entry name" value="Ribonuc_L-PSP"/>
    <property type="match status" value="1"/>
</dbReference>
<dbReference type="GO" id="GO:0019239">
    <property type="term" value="F:deaminase activity"/>
    <property type="evidence" value="ECO:0007669"/>
    <property type="project" value="TreeGrafter"/>
</dbReference>
<dbReference type="InterPro" id="IPR006175">
    <property type="entry name" value="YjgF/YER057c/UK114"/>
</dbReference>
<dbReference type="AlphaFoldDB" id="A0A1M6VG83"/>
<accession>A0A1M6VG83</accession>
<evidence type="ECO:0000256" key="1">
    <source>
        <dbReference type="ARBA" id="ARBA00010552"/>
    </source>
</evidence>
<dbReference type="PANTHER" id="PTHR11803:SF39">
    <property type="entry name" value="2-IMINOBUTANOATE_2-IMINOPROPANOATE DEAMINASE"/>
    <property type="match status" value="1"/>
</dbReference>
<gene>
    <name evidence="2" type="ORF">SAMN04488087_2025</name>
</gene>
<dbReference type="PROSITE" id="PS01094">
    <property type="entry name" value="UPF0076"/>
    <property type="match status" value="1"/>
</dbReference>
<organism evidence="2 3">
    <name type="scientific">Rhodothermus profundi</name>
    <dbReference type="NCBI Taxonomy" id="633813"/>
    <lineage>
        <taxon>Bacteria</taxon>
        <taxon>Pseudomonadati</taxon>
        <taxon>Rhodothermota</taxon>
        <taxon>Rhodothermia</taxon>
        <taxon>Rhodothermales</taxon>
        <taxon>Rhodothermaceae</taxon>
        <taxon>Rhodothermus</taxon>
    </lineage>
</organism>
<evidence type="ECO:0000313" key="3">
    <source>
        <dbReference type="Proteomes" id="UP000185812"/>
    </source>
</evidence>
<dbReference type="FunFam" id="3.30.1330.40:FF:000001">
    <property type="entry name" value="L-PSP family endoribonuclease"/>
    <property type="match status" value="1"/>
</dbReference>
<dbReference type="EMBL" id="FRAU01000006">
    <property type="protein sequence ID" value="SHK80523.1"/>
    <property type="molecule type" value="Genomic_DNA"/>
</dbReference>
<sequence>MPERTIIKTPRAPAAIGPYSQAVLVGDTLYCSGQIAIDPKTGSLITDSIERETEQVLENLGAVLRAAGMDYKDVVRCTVYLVDINDYAQVNEVYARYFNESPPARVAVQVAALPRGARVEISCIAVRQTPST</sequence>
<dbReference type="GO" id="GO:0005829">
    <property type="term" value="C:cytosol"/>
    <property type="evidence" value="ECO:0007669"/>
    <property type="project" value="TreeGrafter"/>
</dbReference>
<name>A0A1M6VG83_9BACT</name>
<protein>
    <submittedName>
        <fullName evidence="2">2-iminobutanoate/2-iminopropanoate deaminase</fullName>
    </submittedName>
</protein>
<dbReference type="InterPro" id="IPR035959">
    <property type="entry name" value="RutC-like_sf"/>
</dbReference>
<dbReference type="NCBIfam" id="TIGR00004">
    <property type="entry name" value="Rid family detoxifying hydrolase"/>
    <property type="match status" value="1"/>
</dbReference>
<evidence type="ECO:0000313" key="2">
    <source>
        <dbReference type="EMBL" id="SHK80523.1"/>
    </source>
</evidence>
<dbReference type="PANTHER" id="PTHR11803">
    <property type="entry name" value="2-IMINOBUTANOATE/2-IMINOPROPANOATE DEAMINASE RIDA"/>
    <property type="match status" value="1"/>
</dbReference>
<dbReference type="Proteomes" id="UP000185812">
    <property type="component" value="Unassembled WGS sequence"/>
</dbReference>
<dbReference type="RefSeq" id="WP_072715855.1">
    <property type="nucleotide sequence ID" value="NZ_FRAU01000006.1"/>
</dbReference>
<dbReference type="OrthoDB" id="9803101at2"/>
<dbReference type="InterPro" id="IPR006056">
    <property type="entry name" value="RidA"/>
</dbReference>
<comment type="similarity">
    <text evidence="1">Belongs to the RutC family.</text>
</comment>
<keyword evidence="3" id="KW-1185">Reference proteome</keyword>
<dbReference type="Gene3D" id="3.30.1330.40">
    <property type="entry name" value="RutC-like"/>
    <property type="match status" value="1"/>
</dbReference>
<dbReference type="STRING" id="633813.SAMN04488087_2025"/>
<reference evidence="3" key="1">
    <citation type="submission" date="2016-11" db="EMBL/GenBank/DDBJ databases">
        <authorList>
            <person name="Varghese N."/>
            <person name="Submissions S."/>
        </authorList>
    </citation>
    <scope>NUCLEOTIDE SEQUENCE [LARGE SCALE GENOMIC DNA]</scope>
    <source>
        <strain evidence="3">DSM 22212</strain>
    </source>
</reference>
<dbReference type="InterPro" id="IPR019897">
    <property type="entry name" value="RidA_CS"/>
</dbReference>
<dbReference type="CDD" id="cd00448">
    <property type="entry name" value="YjgF_YER057c_UK114_family"/>
    <property type="match status" value="1"/>
</dbReference>
<dbReference type="SUPFAM" id="SSF55298">
    <property type="entry name" value="YjgF-like"/>
    <property type="match status" value="1"/>
</dbReference>
<proteinExistence type="inferred from homology"/>